<dbReference type="AlphaFoldDB" id="A0A9P4T603"/>
<feature type="region of interest" description="Disordered" evidence="1">
    <location>
        <begin position="110"/>
        <end position="135"/>
    </location>
</feature>
<reference evidence="2" key="1">
    <citation type="submission" date="2019-04" db="EMBL/GenBank/DDBJ databases">
        <title>Sequencing of skin fungus with MAO and IRED activity.</title>
        <authorList>
            <person name="Marsaioli A.J."/>
            <person name="Bonatto J.M.C."/>
            <person name="Reis Junior O."/>
        </authorList>
    </citation>
    <scope>NUCLEOTIDE SEQUENCE</scope>
    <source>
        <strain evidence="2">30M1</strain>
    </source>
</reference>
<feature type="compositionally biased region" description="Basic and acidic residues" evidence="1">
    <location>
        <begin position="30"/>
        <end position="41"/>
    </location>
</feature>
<evidence type="ECO:0000313" key="2">
    <source>
        <dbReference type="EMBL" id="KAF2995592.1"/>
    </source>
</evidence>
<evidence type="ECO:0000313" key="3">
    <source>
        <dbReference type="Proteomes" id="UP000801428"/>
    </source>
</evidence>
<evidence type="ECO:0000256" key="1">
    <source>
        <dbReference type="SAM" id="MobiDB-lite"/>
    </source>
</evidence>
<dbReference type="Pfam" id="PF08252">
    <property type="entry name" value="Leader_CPA1"/>
    <property type="match status" value="1"/>
</dbReference>
<keyword evidence="3" id="KW-1185">Reference proteome</keyword>
<dbReference type="OrthoDB" id="3251668at2759"/>
<sequence length="289" mass="32115">MARADRVQTVAATQQAGNKGTANAAAGQQDRVEPGERGARSVESRVEVVEYALCRDFNIKEKLKIHRAVSKSIIAAIEEADGFKYSERHSHNPKNGDGVRLRYVCQDSLENRDRKANKKKKETDPNEIENETARTTKETYDCGGAIYAKFSAKRDAINVVYKHNPIHRDVQSRRNGNTDIVDSEANAEPSVSMKTPNGSTKKRRRTTKDRHTSVDEAFHDPDLDMSTSPEAPKSSARRKRKSNGADASAEASKKSKAKKNQVSKTTKTLSTAKAKKDYISDHLWKASVN</sequence>
<protein>
    <submittedName>
        <fullName evidence="2">Uncharacterized protein</fullName>
    </submittedName>
</protein>
<feature type="compositionally biased region" description="Low complexity" evidence="1">
    <location>
        <begin position="263"/>
        <end position="272"/>
    </location>
</feature>
<gene>
    <name evidence="2" type="ORF">E8E13_004827</name>
</gene>
<feature type="compositionally biased region" description="Basic and acidic residues" evidence="1">
    <location>
        <begin position="209"/>
        <end position="222"/>
    </location>
</feature>
<organism evidence="2 3">
    <name type="scientific">Curvularia kusanoi</name>
    <name type="common">Cochliobolus kusanoi</name>
    <dbReference type="NCBI Taxonomy" id="90978"/>
    <lineage>
        <taxon>Eukaryota</taxon>
        <taxon>Fungi</taxon>
        <taxon>Dikarya</taxon>
        <taxon>Ascomycota</taxon>
        <taxon>Pezizomycotina</taxon>
        <taxon>Dothideomycetes</taxon>
        <taxon>Pleosporomycetidae</taxon>
        <taxon>Pleosporales</taxon>
        <taxon>Pleosporineae</taxon>
        <taxon>Pleosporaceae</taxon>
        <taxon>Curvularia</taxon>
    </lineage>
</organism>
<feature type="region of interest" description="Disordered" evidence="1">
    <location>
        <begin position="168"/>
        <end position="289"/>
    </location>
</feature>
<comment type="caution">
    <text evidence="2">The sequence shown here is derived from an EMBL/GenBank/DDBJ whole genome shotgun (WGS) entry which is preliminary data.</text>
</comment>
<name>A0A9P4T603_CURKU</name>
<feature type="compositionally biased region" description="Low complexity" evidence="1">
    <location>
        <begin position="14"/>
        <end position="29"/>
    </location>
</feature>
<dbReference type="InterPro" id="IPR013203">
    <property type="entry name" value="Leader_Arg2_CPA1"/>
</dbReference>
<feature type="compositionally biased region" description="Basic and acidic residues" evidence="1">
    <location>
        <begin position="274"/>
        <end position="289"/>
    </location>
</feature>
<dbReference type="Proteomes" id="UP000801428">
    <property type="component" value="Unassembled WGS sequence"/>
</dbReference>
<feature type="region of interest" description="Disordered" evidence="1">
    <location>
        <begin position="1"/>
        <end position="41"/>
    </location>
</feature>
<accession>A0A9P4T603</accession>
<proteinExistence type="predicted"/>
<dbReference type="EMBL" id="SWKU01000032">
    <property type="protein sequence ID" value="KAF2995592.1"/>
    <property type="molecule type" value="Genomic_DNA"/>
</dbReference>